<dbReference type="InterPro" id="IPR052538">
    <property type="entry name" value="Flavonoid_dioxygenase-like"/>
</dbReference>
<dbReference type="InterPro" id="IPR014710">
    <property type="entry name" value="RmlC-like_jellyroll"/>
</dbReference>
<reference evidence="3 4" key="1">
    <citation type="submission" date="2015-06" db="EMBL/GenBank/DDBJ databases">
        <title>Improved classification and identification of acetic acid bacteria using matrix-assisted laser desorption/ionization time-of-flight mass spectrometry; Gluconobacter nephelii and Gluconobacter uchimurae are later heterotypic synonyms of Gluconobacter japonicus and Gluconobacter oxydans, respectively.</title>
        <authorList>
            <person name="Li L."/>
            <person name="Cleenwerck I."/>
            <person name="De Vuyst L."/>
            <person name="Vandamme P."/>
        </authorList>
    </citation>
    <scope>NUCLEOTIDE SEQUENCE [LARGE SCALE GENOMIC DNA]</scope>
    <source>
        <strain evidence="3 4">LMG 1663</strain>
    </source>
</reference>
<evidence type="ECO:0000313" key="3">
    <source>
        <dbReference type="EMBL" id="KXV57706.1"/>
    </source>
</evidence>
<feature type="chain" id="PRO_5007556117" evidence="1">
    <location>
        <begin position="22"/>
        <end position="143"/>
    </location>
</feature>
<dbReference type="OrthoDB" id="7283489at2"/>
<dbReference type="PATRIC" id="fig|104102.12.peg.3016"/>
<protein>
    <submittedName>
        <fullName evidence="3">Cupin 2 domain-containing protein</fullName>
    </submittedName>
</protein>
<dbReference type="SUPFAM" id="SSF51182">
    <property type="entry name" value="RmlC-like cupins"/>
    <property type="match status" value="1"/>
</dbReference>
<gene>
    <name evidence="3" type="ORF">AD947_08155</name>
</gene>
<evidence type="ECO:0000313" key="4">
    <source>
        <dbReference type="Proteomes" id="UP000075411"/>
    </source>
</evidence>
<dbReference type="InterPro" id="IPR011051">
    <property type="entry name" value="RmlC_Cupin_sf"/>
</dbReference>
<dbReference type="AlphaFoldDB" id="A0A149TX86"/>
<dbReference type="PANTHER" id="PTHR43346:SF1">
    <property type="entry name" value="QUERCETIN 2,3-DIOXYGENASE-RELATED"/>
    <property type="match status" value="1"/>
</dbReference>
<organism evidence="3 4">
    <name type="scientific">Acetobacter tropicalis</name>
    <dbReference type="NCBI Taxonomy" id="104102"/>
    <lineage>
        <taxon>Bacteria</taxon>
        <taxon>Pseudomonadati</taxon>
        <taxon>Pseudomonadota</taxon>
        <taxon>Alphaproteobacteria</taxon>
        <taxon>Acetobacterales</taxon>
        <taxon>Acetobacteraceae</taxon>
        <taxon>Acetobacter</taxon>
    </lineage>
</organism>
<accession>A0A149TX86</accession>
<dbReference type="Gene3D" id="2.60.120.10">
    <property type="entry name" value="Jelly Rolls"/>
    <property type="match status" value="1"/>
</dbReference>
<evidence type="ECO:0000259" key="2">
    <source>
        <dbReference type="Pfam" id="PF07883"/>
    </source>
</evidence>
<dbReference type="PANTHER" id="PTHR43346">
    <property type="entry name" value="LIGAND BINDING DOMAIN PROTEIN, PUTATIVE (AFU_ORTHOLOGUE AFUA_6G14370)-RELATED"/>
    <property type="match status" value="1"/>
</dbReference>
<feature type="signal peptide" evidence="1">
    <location>
        <begin position="1"/>
        <end position="21"/>
    </location>
</feature>
<dbReference type="InterPro" id="IPR013096">
    <property type="entry name" value="Cupin_2"/>
</dbReference>
<sequence>MKTVFSTLITLAAFSSVVARAQTLTPAQVPEITPSAGSTLQELVGQNAALPSGKLSIALFTLKPGISYPESYNKTAEEFFLIKEGHGTVWLEGTPHTVKAGDIVRLVARSRHRIAAAPQSVLRFYALTAPPFQPSDYVQTGKP</sequence>
<name>A0A149TX86_9PROT</name>
<evidence type="ECO:0000256" key="1">
    <source>
        <dbReference type="SAM" id="SignalP"/>
    </source>
</evidence>
<feature type="domain" description="Cupin type-2" evidence="2">
    <location>
        <begin position="59"/>
        <end position="125"/>
    </location>
</feature>
<dbReference type="Pfam" id="PF07883">
    <property type="entry name" value="Cupin_2"/>
    <property type="match status" value="1"/>
</dbReference>
<dbReference type="RefSeq" id="WP_061488109.1">
    <property type="nucleotide sequence ID" value="NZ_LHZT01000119.1"/>
</dbReference>
<proteinExistence type="predicted"/>
<dbReference type="EMBL" id="LHZT01000119">
    <property type="protein sequence ID" value="KXV57706.1"/>
    <property type="molecule type" value="Genomic_DNA"/>
</dbReference>
<keyword evidence="1" id="KW-0732">Signal</keyword>
<dbReference type="Proteomes" id="UP000075411">
    <property type="component" value="Unassembled WGS sequence"/>
</dbReference>
<comment type="caution">
    <text evidence="3">The sequence shown here is derived from an EMBL/GenBank/DDBJ whole genome shotgun (WGS) entry which is preliminary data.</text>
</comment>